<evidence type="ECO:0000256" key="2">
    <source>
        <dbReference type="SAM" id="Phobius"/>
    </source>
</evidence>
<dbReference type="AlphaFoldDB" id="A0A448XLQ4"/>
<evidence type="ECO:0000313" key="5">
    <source>
        <dbReference type="Proteomes" id="UP000784294"/>
    </source>
</evidence>
<evidence type="ECO:0000313" key="4">
    <source>
        <dbReference type="EMBL" id="VEL39623.1"/>
    </source>
</evidence>
<keyword evidence="2" id="KW-0812">Transmembrane</keyword>
<dbReference type="Proteomes" id="UP000784294">
    <property type="component" value="Unassembled WGS sequence"/>
</dbReference>
<evidence type="ECO:0000256" key="1">
    <source>
        <dbReference type="SAM" id="MobiDB-lite"/>
    </source>
</evidence>
<feature type="region of interest" description="Disordered" evidence="1">
    <location>
        <begin position="1"/>
        <end position="29"/>
    </location>
</feature>
<proteinExistence type="predicted"/>
<dbReference type="PROSITE" id="PS50878">
    <property type="entry name" value="RT_POL"/>
    <property type="match status" value="1"/>
</dbReference>
<sequence length="98" mass="11067">MARLTDDAGKTSGNVPRPWSYSGNDDAYNGLRTKCVPLTLPTNMTYFTFSDCIYEQIFVLPMGSPLSLLLANIFMGKLEENFKMSLQQAIVIMRYLDD</sequence>
<protein>
    <recommendedName>
        <fullName evidence="3">Reverse transcriptase domain-containing protein</fullName>
    </recommendedName>
</protein>
<dbReference type="OrthoDB" id="10009162at2759"/>
<gene>
    <name evidence="4" type="ORF">PXEA_LOCUS33063</name>
</gene>
<keyword evidence="2" id="KW-0472">Membrane</keyword>
<organism evidence="4 5">
    <name type="scientific">Protopolystoma xenopodis</name>
    <dbReference type="NCBI Taxonomy" id="117903"/>
    <lineage>
        <taxon>Eukaryota</taxon>
        <taxon>Metazoa</taxon>
        <taxon>Spiralia</taxon>
        <taxon>Lophotrochozoa</taxon>
        <taxon>Platyhelminthes</taxon>
        <taxon>Monogenea</taxon>
        <taxon>Polyopisthocotylea</taxon>
        <taxon>Polystomatidea</taxon>
        <taxon>Polystomatidae</taxon>
        <taxon>Protopolystoma</taxon>
    </lineage>
</organism>
<keyword evidence="2" id="KW-1133">Transmembrane helix</keyword>
<dbReference type="InterPro" id="IPR000477">
    <property type="entry name" value="RT_dom"/>
</dbReference>
<dbReference type="EMBL" id="CAAALY010261967">
    <property type="protein sequence ID" value="VEL39623.1"/>
    <property type="molecule type" value="Genomic_DNA"/>
</dbReference>
<comment type="caution">
    <text evidence="4">The sequence shown here is derived from an EMBL/GenBank/DDBJ whole genome shotgun (WGS) entry which is preliminary data.</text>
</comment>
<accession>A0A448XLQ4</accession>
<feature type="transmembrane region" description="Helical" evidence="2">
    <location>
        <begin position="53"/>
        <end position="75"/>
    </location>
</feature>
<reference evidence="4" key="1">
    <citation type="submission" date="2018-11" db="EMBL/GenBank/DDBJ databases">
        <authorList>
            <consortium name="Pathogen Informatics"/>
        </authorList>
    </citation>
    <scope>NUCLEOTIDE SEQUENCE</scope>
</reference>
<keyword evidence="5" id="KW-1185">Reference proteome</keyword>
<name>A0A448XLQ4_9PLAT</name>
<feature type="domain" description="Reverse transcriptase" evidence="3">
    <location>
        <begin position="1"/>
        <end position="98"/>
    </location>
</feature>
<evidence type="ECO:0000259" key="3">
    <source>
        <dbReference type="PROSITE" id="PS50878"/>
    </source>
</evidence>